<reference evidence="2" key="1">
    <citation type="submission" date="2023-10" db="EMBL/GenBank/DDBJ databases">
        <title>Genome assembly of Pristionchus species.</title>
        <authorList>
            <person name="Yoshida K."/>
            <person name="Sommer R.J."/>
        </authorList>
    </citation>
    <scope>NUCLEOTIDE SEQUENCE</scope>
    <source>
        <strain evidence="2">RS5133</strain>
    </source>
</reference>
<proteinExistence type="predicted"/>
<organism evidence="2 3">
    <name type="scientific">Pristionchus fissidentatus</name>
    <dbReference type="NCBI Taxonomy" id="1538716"/>
    <lineage>
        <taxon>Eukaryota</taxon>
        <taxon>Metazoa</taxon>
        <taxon>Ecdysozoa</taxon>
        <taxon>Nematoda</taxon>
        <taxon>Chromadorea</taxon>
        <taxon>Rhabditida</taxon>
        <taxon>Rhabditina</taxon>
        <taxon>Diplogasteromorpha</taxon>
        <taxon>Diplogasteroidea</taxon>
        <taxon>Neodiplogasteridae</taxon>
        <taxon>Pristionchus</taxon>
    </lineage>
</organism>
<name>A0AAV5VTZ9_9BILA</name>
<dbReference type="GO" id="GO:0008528">
    <property type="term" value="F:G protein-coupled peptide receptor activity"/>
    <property type="evidence" value="ECO:0007669"/>
    <property type="project" value="InterPro"/>
</dbReference>
<keyword evidence="1" id="KW-1133">Transmembrane helix</keyword>
<dbReference type="Pfam" id="PF10324">
    <property type="entry name" value="7TM_GPCR_Srw"/>
    <property type="match status" value="1"/>
</dbReference>
<sequence>FFRDLSSLNWTFIDNFTIYVGPINILLNCFIMFILTRREMRTTYNTVFFLMALDQTIVIGTMTIDMYKSMLYECTPFYYSYFMAYYEIISQCLSQVCRAHATWLAVIIALMRLMSIRSHGTSELKAHLVWLSCGSALLFVTIVNTPNYLGKVINSLTYRPVERVREMKRVWSHISHSNCKVFRLSCFLTGTLHNALPCVLLVFLSVTLLNFLRKVLLIIMSTKI</sequence>
<dbReference type="GO" id="GO:0005886">
    <property type="term" value="C:plasma membrane"/>
    <property type="evidence" value="ECO:0007669"/>
    <property type="project" value="TreeGrafter"/>
</dbReference>
<feature type="non-terminal residue" evidence="2">
    <location>
        <position position="1"/>
    </location>
</feature>
<keyword evidence="3" id="KW-1185">Reference proteome</keyword>
<dbReference type="InterPro" id="IPR019427">
    <property type="entry name" value="7TM_GPCR_serpentine_rcpt_Srw"/>
</dbReference>
<dbReference type="Proteomes" id="UP001432322">
    <property type="component" value="Unassembled WGS sequence"/>
</dbReference>
<feature type="transmembrane region" description="Helical" evidence="1">
    <location>
        <begin position="126"/>
        <end position="143"/>
    </location>
</feature>
<protein>
    <recommendedName>
        <fullName evidence="4">G-protein coupled receptors family 1 profile domain-containing protein</fullName>
    </recommendedName>
</protein>
<feature type="transmembrane region" description="Helical" evidence="1">
    <location>
        <begin position="192"/>
        <end position="212"/>
    </location>
</feature>
<comment type="caution">
    <text evidence="2">The sequence shown here is derived from an EMBL/GenBank/DDBJ whole genome shotgun (WGS) entry which is preliminary data.</text>
</comment>
<evidence type="ECO:0000313" key="2">
    <source>
        <dbReference type="EMBL" id="GMT21869.1"/>
    </source>
</evidence>
<accession>A0AAV5VTZ9</accession>
<dbReference type="PANTHER" id="PTHR46273:SF14">
    <property type="entry name" value="G-PROTEIN COUPLED RECEPTOR DMSR-1"/>
    <property type="match status" value="1"/>
</dbReference>
<dbReference type="EMBL" id="BTSY01000004">
    <property type="protein sequence ID" value="GMT21869.1"/>
    <property type="molecule type" value="Genomic_DNA"/>
</dbReference>
<keyword evidence="1" id="KW-0812">Transmembrane</keyword>
<keyword evidence="1" id="KW-0472">Membrane</keyword>
<feature type="transmembrane region" description="Helical" evidence="1">
    <location>
        <begin position="47"/>
        <end position="68"/>
    </location>
</feature>
<feature type="transmembrane region" description="Helical" evidence="1">
    <location>
        <begin position="88"/>
        <end position="114"/>
    </location>
</feature>
<evidence type="ECO:0008006" key="4">
    <source>
        <dbReference type="Google" id="ProtNLM"/>
    </source>
</evidence>
<dbReference type="InterPro" id="IPR053219">
    <property type="entry name" value="GPCR_Dmsr-1"/>
</dbReference>
<dbReference type="SUPFAM" id="SSF81321">
    <property type="entry name" value="Family A G protein-coupled receptor-like"/>
    <property type="match status" value="1"/>
</dbReference>
<dbReference type="PANTHER" id="PTHR46273">
    <property type="entry name" value="MYOSUPPRESSIN RECEPTOR 1, ISOFORM B-RELATED"/>
    <property type="match status" value="1"/>
</dbReference>
<evidence type="ECO:0000313" key="3">
    <source>
        <dbReference type="Proteomes" id="UP001432322"/>
    </source>
</evidence>
<dbReference type="AlphaFoldDB" id="A0AAV5VTZ9"/>
<gene>
    <name evidence="2" type="ORF">PFISCL1PPCAC_13166</name>
</gene>
<evidence type="ECO:0000256" key="1">
    <source>
        <dbReference type="SAM" id="Phobius"/>
    </source>
</evidence>
<feature type="transmembrane region" description="Helical" evidence="1">
    <location>
        <begin position="16"/>
        <end position="35"/>
    </location>
</feature>